<reference evidence="1 2" key="1">
    <citation type="submission" date="2016-10" db="EMBL/GenBank/DDBJ databases">
        <authorList>
            <person name="de Groot N.N."/>
        </authorList>
    </citation>
    <scope>NUCLEOTIDE SEQUENCE [LARGE SCALE GENOMIC DNA]</scope>
    <source>
        <strain evidence="1 2">LMG 2247</strain>
    </source>
</reference>
<dbReference type="EMBL" id="FNCJ01000004">
    <property type="protein sequence ID" value="SDG58056.1"/>
    <property type="molecule type" value="Genomic_DNA"/>
</dbReference>
<evidence type="ECO:0000313" key="1">
    <source>
        <dbReference type="EMBL" id="SDG58056.1"/>
    </source>
</evidence>
<organism evidence="1 2">
    <name type="scientific">Paraburkholderia phenazinium</name>
    <dbReference type="NCBI Taxonomy" id="60549"/>
    <lineage>
        <taxon>Bacteria</taxon>
        <taxon>Pseudomonadati</taxon>
        <taxon>Pseudomonadota</taxon>
        <taxon>Betaproteobacteria</taxon>
        <taxon>Burkholderiales</taxon>
        <taxon>Burkholderiaceae</taxon>
        <taxon>Paraburkholderia</taxon>
    </lineage>
</organism>
<proteinExistence type="predicted"/>
<accession>A0A1G7VE15</accession>
<evidence type="ECO:0000313" key="2">
    <source>
        <dbReference type="Proteomes" id="UP000199706"/>
    </source>
</evidence>
<dbReference type="OrthoDB" id="9112193at2"/>
<name>A0A1G7VE15_9BURK</name>
<dbReference type="Proteomes" id="UP000199706">
    <property type="component" value="Unassembled WGS sequence"/>
</dbReference>
<sequence>MTVSNHVQVTLSFHPSDYTEFQVAARAAGLDEQSFGVLAIHREAQRALDGKSAGWGAATQPFEVL</sequence>
<dbReference type="RefSeq" id="WP_090684110.1">
    <property type="nucleotide sequence ID" value="NZ_CADERL010000031.1"/>
</dbReference>
<dbReference type="AlphaFoldDB" id="A0A1G7VE15"/>
<protein>
    <submittedName>
        <fullName evidence="1">Uncharacterized protein</fullName>
    </submittedName>
</protein>
<gene>
    <name evidence="1" type="ORF">SAMN05216466_10433</name>
</gene>